<feature type="region of interest" description="Disordered" evidence="1">
    <location>
        <begin position="89"/>
        <end position="122"/>
    </location>
</feature>
<dbReference type="Pfam" id="PF05534">
    <property type="entry name" value="HicB"/>
    <property type="match status" value="1"/>
</dbReference>
<evidence type="ECO:0008006" key="4">
    <source>
        <dbReference type="Google" id="ProtNLM"/>
    </source>
</evidence>
<dbReference type="InterPro" id="IPR008651">
    <property type="entry name" value="Uncharacterised_HicB"/>
</dbReference>
<comment type="caution">
    <text evidence="2">The sequence shown here is derived from an EMBL/GenBank/DDBJ whole genome shotgun (WGS) entry which is preliminary data.</text>
</comment>
<organism evidence="2 3">
    <name type="scientific">Brevibacterium casei</name>
    <dbReference type="NCBI Taxonomy" id="33889"/>
    <lineage>
        <taxon>Bacteria</taxon>
        <taxon>Bacillati</taxon>
        <taxon>Actinomycetota</taxon>
        <taxon>Actinomycetes</taxon>
        <taxon>Micrococcales</taxon>
        <taxon>Brevibacteriaceae</taxon>
        <taxon>Brevibacterium</taxon>
    </lineage>
</organism>
<dbReference type="SUPFAM" id="SSF47598">
    <property type="entry name" value="Ribbon-helix-helix"/>
    <property type="match status" value="1"/>
</dbReference>
<evidence type="ECO:0000313" key="2">
    <source>
        <dbReference type="EMBL" id="PAK97142.1"/>
    </source>
</evidence>
<dbReference type="AlphaFoldDB" id="A0A269ZH66"/>
<reference evidence="2 3" key="1">
    <citation type="submission" date="2017-04" db="EMBL/GenBank/DDBJ databases">
        <title>Kefir bacterial isolates.</title>
        <authorList>
            <person name="Kim Y."/>
            <person name="Blasche S."/>
            <person name="Patil K.R."/>
        </authorList>
    </citation>
    <scope>NUCLEOTIDE SEQUENCE [LARGE SCALE GENOMIC DNA]</scope>
    <source>
        <strain evidence="2 3">OG2</strain>
    </source>
</reference>
<evidence type="ECO:0000256" key="1">
    <source>
        <dbReference type="SAM" id="MobiDB-lite"/>
    </source>
</evidence>
<dbReference type="Proteomes" id="UP000216867">
    <property type="component" value="Unassembled WGS sequence"/>
</dbReference>
<accession>A0A269ZH66</accession>
<dbReference type="InterPro" id="IPR010985">
    <property type="entry name" value="Ribbon_hlx_hlx"/>
</dbReference>
<gene>
    <name evidence="2" type="ORF">B8X04_00760</name>
</gene>
<dbReference type="Gene3D" id="1.10.1220.10">
    <property type="entry name" value="Met repressor-like"/>
    <property type="match status" value="1"/>
</dbReference>
<sequence>MTPEWCHHGCMNITRHVEQLQNQLATAAAAGDDTTREVAGRLASALEPAARVTILDALADASAELTTAIAPASIDVRLRGRDIDFVVDGLPDATEPAPASASQPPPSDDAGEALDLDEASTSRTTLRLPDTIKARAEKAAKAEGLSLNAWLVRAIAAGLDTSGSARTRTSRISGWMR</sequence>
<dbReference type="EMBL" id="NCWY01000001">
    <property type="protein sequence ID" value="PAK97142.1"/>
    <property type="molecule type" value="Genomic_DNA"/>
</dbReference>
<dbReference type="GO" id="GO:0006355">
    <property type="term" value="P:regulation of DNA-templated transcription"/>
    <property type="evidence" value="ECO:0007669"/>
    <property type="project" value="InterPro"/>
</dbReference>
<name>A0A269ZH66_9MICO</name>
<feature type="compositionally biased region" description="Acidic residues" evidence="1">
    <location>
        <begin position="109"/>
        <end position="118"/>
    </location>
</feature>
<evidence type="ECO:0000313" key="3">
    <source>
        <dbReference type="Proteomes" id="UP000216867"/>
    </source>
</evidence>
<dbReference type="InterPro" id="IPR013321">
    <property type="entry name" value="Arc_rbn_hlx_hlx"/>
</dbReference>
<proteinExistence type="predicted"/>
<protein>
    <recommendedName>
        <fullName evidence="4">Histidine kinase</fullName>
    </recommendedName>
</protein>